<feature type="domain" description="DSBA-like thioredoxin" evidence="1">
    <location>
        <begin position="10"/>
        <end position="211"/>
    </location>
</feature>
<dbReference type="AlphaFoldDB" id="H5T875"/>
<dbReference type="eggNOG" id="COG2761">
    <property type="taxonomic scope" value="Bacteria"/>
</dbReference>
<dbReference type="OrthoDB" id="9799122at2"/>
<dbReference type="InterPro" id="IPR001853">
    <property type="entry name" value="DSBA-like_thioredoxin_dom"/>
</dbReference>
<sequence>MNNQITIPVSITSDFICPWCFIAARRLNEVARKVGVKLDITYKPYELNPTMPELGKDRKAYRSQKFGSLERSNQLDLGTIEASKDDPLTFDYARMAKTPNTRLAHKVMQFVQMHAPNLESKTADALFEAYFSLGKDIGDKPTLLAIAQGMNMDRDKLSHFLSTHSHRDDLNAQIESSMLSGARGVPTINFKNGDSFETLYGAQPSFVIERLLTALKKTASYNA</sequence>
<organism evidence="2 3">
    <name type="scientific">Glaciecola punicea ACAM 611</name>
    <dbReference type="NCBI Taxonomy" id="1121923"/>
    <lineage>
        <taxon>Bacteria</taxon>
        <taxon>Pseudomonadati</taxon>
        <taxon>Pseudomonadota</taxon>
        <taxon>Gammaproteobacteria</taxon>
        <taxon>Alteromonadales</taxon>
        <taxon>Alteromonadaceae</taxon>
        <taxon>Glaciecola</taxon>
    </lineage>
</organism>
<dbReference type="STRING" id="56804.BAE46_12930"/>
<comment type="caution">
    <text evidence="2">The sequence shown here is derived from an EMBL/GenBank/DDBJ whole genome shotgun (WGS) entry which is preliminary data.</text>
</comment>
<dbReference type="RefSeq" id="WP_006002830.1">
    <property type="nucleotide sequence ID" value="NZ_BAET01000006.1"/>
</dbReference>
<dbReference type="PANTHER" id="PTHR13887">
    <property type="entry name" value="GLUTATHIONE S-TRANSFERASE KAPPA"/>
    <property type="match status" value="1"/>
</dbReference>
<evidence type="ECO:0000259" key="1">
    <source>
        <dbReference type="Pfam" id="PF01323"/>
    </source>
</evidence>
<gene>
    <name evidence="2" type="ORF">GPUN_0369</name>
</gene>
<reference evidence="2 3" key="2">
    <citation type="journal article" date="2017" name="Antonie Van Leeuwenhoek">
        <title>Rhizobium rhizosphaerae sp. nov., a novel species isolated from rice rhizosphere.</title>
        <authorList>
            <person name="Zhao J.J."/>
            <person name="Zhang J."/>
            <person name="Zhang R.J."/>
            <person name="Zhang C.W."/>
            <person name="Yin H.Q."/>
            <person name="Zhang X.X."/>
        </authorList>
    </citation>
    <scope>NUCLEOTIDE SEQUENCE [LARGE SCALE GENOMIC DNA]</scope>
    <source>
        <strain evidence="2 3">ACAM 611</strain>
    </source>
</reference>
<evidence type="ECO:0000313" key="3">
    <source>
        <dbReference type="Proteomes" id="UP000053586"/>
    </source>
</evidence>
<keyword evidence="3" id="KW-1185">Reference proteome</keyword>
<dbReference type="CDD" id="cd03024">
    <property type="entry name" value="DsbA_FrnE"/>
    <property type="match status" value="1"/>
</dbReference>
<dbReference type="InterPro" id="IPR036249">
    <property type="entry name" value="Thioredoxin-like_sf"/>
</dbReference>
<dbReference type="Pfam" id="PF01323">
    <property type="entry name" value="DSBA"/>
    <property type="match status" value="1"/>
</dbReference>
<protein>
    <recommendedName>
        <fullName evidence="1">DSBA-like thioredoxin domain-containing protein</fullName>
    </recommendedName>
</protein>
<evidence type="ECO:0000313" key="2">
    <source>
        <dbReference type="EMBL" id="GAB54516.1"/>
    </source>
</evidence>
<name>H5T875_9ALTE</name>
<dbReference type="PANTHER" id="PTHR13887:SF41">
    <property type="entry name" value="THIOREDOXIN SUPERFAMILY PROTEIN"/>
    <property type="match status" value="1"/>
</dbReference>
<reference evidence="2 3" key="1">
    <citation type="journal article" date="2012" name="J. Bacteriol.">
        <title>Genome sequence of proteorhodopsin-containing sea ice bacterium Glaciecola punicea ACAM 611T.</title>
        <authorList>
            <person name="Qin Q.-L."/>
            <person name="Xie B.-B."/>
            <person name="Shu Y.-L."/>
            <person name="Rong J.-C."/>
            <person name="Zhao D.-L."/>
            <person name="Zhang X.-Y."/>
            <person name="Chen X.-L."/>
            <person name="Zhou B.-C."/>
            <person name="Zhanga Y.-Z."/>
        </authorList>
    </citation>
    <scope>NUCLEOTIDE SEQUENCE [LARGE SCALE GENOMIC DNA]</scope>
    <source>
        <strain evidence="2 3">ACAM 611</strain>
    </source>
</reference>
<accession>H5T875</accession>
<dbReference type="SUPFAM" id="SSF52833">
    <property type="entry name" value="Thioredoxin-like"/>
    <property type="match status" value="1"/>
</dbReference>
<dbReference type="EMBL" id="BAET01000006">
    <property type="protein sequence ID" value="GAB54516.1"/>
    <property type="molecule type" value="Genomic_DNA"/>
</dbReference>
<dbReference type="Proteomes" id="UP000053586">
    <property type="component" value="Unassembled WGS sequence"/>
</dbReference>
<dbReference type="GO" id="GO:0016491">
    <property type="term" value="F:oxidoreductase activity"/>
    <property type="evidence" value="ECO:0007669"/>
    <property type="project" value="InterPro"/>
</dbReference>
<dbReference type="Gene3D" id="3.40.30.10">
    <property type="entry name" value="Glutaredoxin"/>
    <property type="match status" value="1"/>
</dbReference>
<proteinExistence type="predicted"/>